<dbReference type="GO" id="GO:0005794">
    <property type="term" value="C:Golgi apparatus"/>
    <property type="evidence" value="ECO:0000318"/>
    <property type="project" value="GO_Central"/>
</dbReference>
<dbReference type="EC" id="2.3.1.225" evidence="8"/>
<comment type="catalytic activity">
    <reaction evidence="8">
        <text>L-cysteinyl-[protein] + hexadecanoyl-CoA = S-hexadecanoyl-L-cysteinyl-[protein] + CoA</text>
        <dbReference type="Rhea" id="RHEA:36683"/>
        <dbReference type="Rhea" id="RHEA-COMP:10131"/>
        <dbReference type="Rhea" id="RHEA-COMP:11032"/>
        <dbReference type="ChEBI" id="CHEBI:29950"/>
        <dbReference type="ChEBI" id="CHEBI:57287"/>
        <dbReference type="ChEBI" id="CHEBI:57379"/>
        <dbReference type="ChEBI" id="CHEBI:74151"/>
        <dbReference type="EC" id="2.3.1.225"/>
    </reaction>
</comment>
<evidence type="ECO:0000259" key="9">
    <source>
        <dbReference type="Pfam" id="PF01529"/>
    </source>
</evidence>
<dbReference type="RefSeq" id="XP_001455790.1">
    <property type="nucleotide sequence ID" value="XM_001455753.1"/>
</dbReference>
<evidence type="ECO:0000313" key="11">
    <source>
        <dbReference type="Proteomes" id="UP000000600"/>
    </source>
</evidence>
<comment type="subcellular location">
    <subcellularLocation>
        <location evidence="1">Membrane</location>
        <topology evidence="1">Multi-pass membrane protein</topology>
    </subcellularLocation>
</comment>
<dbReference type="PANTHER" id="PTHR22883">
    <property type="entry name" value="ZINC FINGER DHHC DOMAIN CONTAINING PROTEIN"/>
    <property type="match status" value="1"/>
</dbReference>
<dbReference type="Proteomes" id="UP000000600">
    <property type="component" value="Unassembled WGS sequence"/>
</dbReference>
<dbReference type="InParanoid" id="A0DZC6"/>
<feature type="transmembrane region" description="Helical" evidence="8">
    <location>
        <begin position="7"/>
        <end position="27"/>
    </location>
</feature>
<dbReference type="GO" id="GO:0006612">
    <property type="term" value="P:protein targeting to membrane"/>
    <property type="evidence" value="ECO:0000318"/>
    <property type="project" value="GO_Central"/>
</dbReference>
<comment type="similarity">
    <text evidence="7">Belongs to the DHHC palmitoyltransferase family. PFA5 subfamily.</text>
</comment>
<dbReference type="PANTHER" id="PTHR22883:SF23">
    <property type="entry name" value="PALMITOYLTRANSFERASE ZDHHC6"/>
    <property type="match status" value="1"/>
</dbReference>
<protein>
    <recommendedName>
        <fullName evidence="8">Palmitoyltransferase</fullName>
        <ecNumber evidence="8">2.3.1.225</ecNumber>
    </recommendedName>
</protein>
<dbReference type="AlphaFoldDB" id="A0DZC6"/>
<evidence type="ECO:0000256" key="8">
    <source>
        <dbReference type="RuleBase" id="RU079119"/>
    </source>
</evidence>
<keyword evidence="3 8" id="KW-0812">Transmembrane</keyword>
<evidence type="ECO:0000256" key="3">
    <source>
        <dbReference type="ARBA" id="ARBA00022692"/>
    </source>
</evidence>
<dbReference type="InterPro" id="IPR001594">
    <property type="entry name" value="Palmitoyltrfase_DHHC"/>
</dbReference>
<dbReference type="PROSITE" id="PS50216">
    <property type="entry name" value="DHHC"/>
    <property type="match status" value="1"/>
</dbReference>
<reference evidence="10 11" key="1">
    <citation type="journal article" date="2006" name="Nature">
        <title>Global trends of whole-genome duplications revealed by the ciliate Paramecium tetraurelia.</title>
        <authorList>
            <consortium name="Genoscope"/>
            <person name="Aury J.-M."/>
            <person name="Jaillon O."/>
            <person name="Duret L."/>
            <person name="Noel B."/>
            <person name="Jubin C."/>
            <person name="Porcel B.M."/>
            <person name="Segurens B."/>
            <person name="Daubin V."/>
            <person name="Anthouard V."/>
            <person name="Aiach N."/>
            <person name="Arnaiz O."/>
            <person name="Billaut A."/>
            <person name="Beisson J."/>
            <person name="Blanc I."/>
            <person name="Bouhouche K."/>
            <person name="Camara F."/>
            <person name="Duharcourt S."/>
            <person name="Guigo R."/>
            <person name="Gogendeau D."/>
            <person name="Katinka M."/>
            <person name="Keller A.-M."/>
            <person name="Kissmehl R."/>
            <person name="Klotz C."/>
            <person name="Koll F."/>
            <person name="Le Moue A."/>
            <person name="Lepere C."/>
            <person name="Malinsky S."/>
            <person name="Nowacki M."/>
            <person name="Nowak J.K."/>
            <person name="Plattner H."/>
            <person name="Poulain J."/>
            <person name="Ruiz F."/>
            <person name="Serrano V."/>
            <person name="Zagulski M."/>
            <person name="Dessen P."/>
            <person name="Betermier M."/>
            <person name="Weissenbach J."/>
            <person name="Scarpelli C."/>
            <person name="Schachter V."/>
            <person name="Sperling L."/>
            <person name="Meyer E."/>
            <person name="Cohen J."/>
            <person name="Wincker P."/>
        </authorList>
    </citation>
    <scope>NUCLEOTIDE SEQUENCE [LARGE SCALE GENOMIC DNA]</scope>
    <source>
        <strain evidence="10 11">Stock d4-2</strain>
    </source>
</reference>
<dbReference type="GO" id="GO:0019706">
    <property type="term" value="F:protein-cysteine S-palmitoyltransferase activity"/>
    <property type="evidence" value="ECO:0000318"/>
    <property type="project" value="GO_Central"/>
</dbReference>
<keyword evidence="6 8" id="KW-0012">Acyltransferase</keyword>
<evidence type="ECO:0000256" key="7">
    <source>
        <dbReference type="ARBA" id="ARBA00038298"/>
    </source>
</evidence>
<evidence type="ECO:0000313" key="10">
    <source>
        <dbReference type="EMBL" id="CAK88393.1"/>
    </source>
</evidence>
<evidence type="ECO:0000256" key="2">
    <source>
        <dbReference type="ARBA" id="ARBA00022679"/>
    </source>
</evidence>
<dbReference type="OrthoDB" id="288061at2759"/>
<gene>
    <name evidence="10" type="ORF">GSPATT00003362001</name>
</gene>
<keyword evidence="2 8" id="KW-0808">Transferase</keyword>
<dbReference type="EMBL" id="CT868649">
    <property type="protein sequence ID" value="CAK88393.1"/>
    <property type="molecule type" value="Genomic_DNA"/>
</dbReference>
<dbReference type="InterPro" id="IPR039859">
    <property type="entry name" value="PFA4/ZDH16/20/ERF2-like"/>
</dbReference>
<dbReference type="GO" id="GO:0005783">
    <property type="term" value="C:endoplasmic reticulum"/>
    <property type="evidence" value="ECO:0000318"/>
    <property type="project" value="GO_Central"/>
</dbReference>
<accession>A0DZC6</accession>
<comment type="domain">
    <text evidence="8">The DHHC domain is required for palmitoyltransferase activity.</text>
</comment>
<evidence type="ECO:0000256" key="6">
    <source>
        <dbReference type="ARBA" id="ARBA00023315"/>
    </source>
</evidence>
<sequence length="293" mass="35028">MSFWNRLMSLLPTFMLFGVLIFSYSIYFITNLKPNFNGYTYDIIILHCIIILFMVSMFRAMFLQPGIISTETIDETWKQWEIFKQQEKERLTEEKQRRSQRSVKTFKTENDEDRSVVNLDAEEIIEEEDNTNKDQNQKVVQKRFCKKCCIPKPPRAHHCSQCNTCWQRMDHHCQWINNCVARDNYKMFFCMIFYASALLVWVTISQQKVFEQVIHIDVSDLKLYIIVLHFYFVCFLAILISGFFIFHVYLTSQNKTTLEQLEDKPDKTKYDQGIWLNFQSALGSNILFWLIPI</sequence>
<feature type="transmembrane region" description="Helical" evidence="8">
    <location>
        <begin position="39"/>
        <end position="58"/>
    </location>
</feature>
<proteinExistence type="inferred from homology"/>
<dbReference type="OMA" id="WKQWEIF"/>
<dbReference type="STRING" id="5888.A0DZC6"/>
<evidence type="ECO:0000256" key="4">
    <source>
        <dbReference type="ARBA" id="ARBA00022989"/>
    </source>
</evidence>
<feature type="transmembrane region" description="Helical" evidence="8">
    <location>
        <begin position="224"/>
        <end position="252"/>
    </location>
</feature>
<dbReference type="KEGG" id="ptm:GSPATT00003362001"/>
<keyword evidence="5 8" id="KW-0472">Membrane</keyword>
<dbReference type="GeneID" id="5041575"/>
<dbReference type="eggNOG" id="KOG1315">
    <property type="taxonomic scope" value="Eukaryota"/>
</dbReference>
<dbReference type="HOGENOM" id="CLU_1130906_0_0_1"/>
<keyword evidence="11" id="KW-1185">Reference proteome</keyword>
<keyword evidence="4 8" id="KW-1133">Transmembrane helix</keyword>
<evidence type="ECO:0000256" key="5">
    <source>
        <dbReference type="ARBA" id="ARBA00023136"/>
    </source>
</evidence>
<dbReference type="GO" id="GO:0016020">
    <property type="term" value="C:membrane"/>
    <property type="evidence" value="ECO:0007669"/>
    <property type="project" value="UniProtKB-SubCell"/>
</dbReference>
<evidence type="ECO:0000256" key="1">
    <source>
        <dbReference type="ARBA" id="ARBA00004141"/>
    </source>
</evidence>
<name>A0DZC6_PARTE</name>
<dbReference type="Pfam" id="PF01529">
    <property type="entry name" value="DHHC"/>
    <property type="match status" value="1"/>
</dbReference>
<feature type="domain" description="Palmitoyltransferase DHHC" evidence="9">
    <location>
        <begin position="141"/>
        <end position="263"/>
    </location>
</feature>
<feature type="transmembrane region" description="Helical" evidence="8">
    <location>
        <begin position="187"/>
        <end position="204"/>
    </location>
</feature>
<organism evidence="10 11">
    <name type="scientific">Paramecium tetraurelia</name>
    <dbReference type="NCBI Taxonomy" id="5888"/>
    <lineage>
        <taxon>Eukaryota</taxon>
        <taxon>Sar</taxon>
        <taxon>Alveolata</taxon>
        <taxon>Ciliophora</taxon>
        <taxon>Intramacronucleata</taxon>
        <taxon>Oligohymenophorea</taxon>
        <taxon>Peniculida</taxon>
        <taxon>Parameciidae</taxon>
        <taxon>Paramecium</taxon>
    </lineage>
</organism>